<organism evidence="2 3">
    <name type="scientific">Neorhizobium huautlense</name>
    <dbReference type="NCBI Taxonomy" id="67774"/>
    <lineage>
        <taxon>Bacteria</taxon>
        <taxon>Pseudomonadati</taxon>
        <taxon>Pseudomonadota</taxon>
        <taxon>Alphaproteobacteria</taxon>
        <taxon>Hyphomicrobiales</taxon>
        <taxon>Rhizobiaceae</taxon>
        <taxon>Rhizobium/Agrobacterium group</taxon>
        <taxon>Neorhizobium</taxon>
    </lineage>
</organism>
<accession>A0ABT9PRC7</accession>
<proteinExistence type="predicted"/>
<reference evidence="2 3" key="1">
    <citation type="submission" date="2023-07" db="EMBL/GenBank/DDBJ databases">
        <title>Sorghum-associated microbial communities from plants grown in Nebraska, USA.</title>
        <authorList>
            <person name="Schachtman D."/>
        </authorList>
    </citation>
    <scope>NUCLEOTIDE SEQUENCE [LARGE SCALE GENOMIC DNA]</scope>
    <source>
        <strain evidence="2 3">DS1307</strain>
    </source>
</reference>
<sequence>MPRPLTVSAILTAAIVLQALLPVTAQAADIVRWQEPPRERVVRQKPARHVVRTTYGYECEYLRIDYREGRSEIVRNCHRQVF</sequence>
<evidence type="ECO:0000256" key="1">
    <source>
        <dbReference type="SAM" id="SignalP"/>
    </source>
</evidence>
<dbReference type="EMBL" id="JAUSRF010000004">
    <property type="protein sequence ID" value="MDP9836703.1"/>
    <property type="molecule type" value="Genomic_DNA"/>
</dbReference>
<feature type="chain" id="PRO_5045449281" description="Secreted protein" evidence="1">
    <location>
        <begin position="28"/>
        <end position="82"/>
    </location>
</feature>
<keyword evidence="1" id="KW-0732">Signal</keyword>
<name>A0ABT9PRC7_9HYPH</name>
<evidence type="ECO:0000313" key="3">
    <source>
        <dbReference type="Proteomes" id="UP001241472"/>
    </source>
</evidence>
<dbReference type="Proteomes" id="UP001241472">
    <property type="component" value="Unassembled WGS sequence"/>
</dbReference>
<gene>
    <name evidence="2" type="ORF">J2T09_001448</name>
</gene>
<evidence type="ECO:0008006" key="4">
    <source>
        <dbReference type="Google" id="ProtNLM"/>
    </source>
</evidence>
<keyword evidence="3" id="KW-1185">Reference proteome</keyword>
<protein>
    <recommendedName>
        <fullName evidence="4">Secreted protein</fullName>
    </recommendedName>
</protein>
<evidence type="ECO:0000313" key="2">
    <source>
        <dbReference type="EMBL" id="MDP9836703.1"/>
    </source>
</evidence>
<feature type="signal peptide" evidence="1">
    <location>
        <begin position="1"/>
        <end position="27"/>
    </location>
</feature>
<dbReference type="RefSeq" id="WP_306832701.1">
    <property type="nucleotide sequence ID" value="NZ_JAUSRF010000004.1"/>
</dbReference>
<comment type="caution">
    <text evidence="2">The sequence shown here is derived from an EMBL/GenBank/DDBJ whole genome shotgun (WGS) entry which is preliminary data.</text>
</comment>